<name>A0A2V4AJ94_9PSEU</name>
<comment type="caution">
    <text evidence="2">The sequence shown here is derived from an EMBL/GenBank/DDBJ whole genome shotgun (WGS) entry which is preliminary data.</text>
</comment>
<gene>
    <name evidence="2" type="ORF">BAY60_31305</name>
</gene>
<keyword evidence="3" id="KW-1185">Reference proteome</keyword>
<evidence type="ECO:0000259" key="1">
    <source>
        <dbReference type="Pfam" id="PF01471"/>
    </source>
</evidence>
<dbReference type="Pfam" id="PF01471">
    <property type="entry name" value="PG_binding_1"/>
    <property type="match status" value="1"/>
</dbReference>
<proteinExistence type="predicted"/>
<dbReference type="SUPFAM" id="SSF47090">
    <property type="entry name" value="PGBD-like"/>
    <property type="match status" value="1"/>
</dbReference>
<evidence type="ECO:0000313" key="2">
    <source>
        <dbReference type="EMBL" id="PXY19701.1"/>
    </source>
</evidence>
<evidence type="ECO:0000313" key="3">
    <source>
        <dbReference type="Proteomes" id="UP000249915"/>
    </source>
</evidence>
<dbReference type="Gene3D" id="1.10.101.10">
    <property type="entry name" value="PGBD-like superfamily/PGBD"/>
    <property type="match status" value="1"/>
</dbReference>
<dbReference type="InterPro" id="IPR036365">
    <property type="entry name" value="PGBD-like_sf"/>
</dbReference>
<dbReference type="InterPro" id="IPR002477">
    <property type="entry name" value="Peptidoglycan-bd-like"/>
</dbReference>
<organism evidence="2 3">
    <name type="scientific">Prauserella muralis</name>
    <dbReference type="NCBI Taxonomy" id="588067"/>
    <lineage>
        <taxon>Bacteria</taxon>
        <taxon>Bacillati</taxon>
        <taxon>Actinomycetota</taxon>
        <taxon>Actinomycetes</taxon>
        <taxon>Pseudonocardiales</taxon>
        <taxon>Pseudonocardiaceae</taxon>
        <taxon>Prauserella</taxon>
    </lineage>
</organism>
<dbReference type="Proteomes" id="UP000249915">
    <property type="component" value="Unassembled WGS sequence"/>
</dbReference>
<sequence>MAPGTASAYNSYTGAAYVKDSWSTSSAEGVVNLNTNDQSGATCLWQAILWADGAWIADKGRRFYQSDIDGIFGWDSHQATRSWQNRHGLSVDGSAGKYSWARAERQLTYWSGGGDTARTYYRGKKPNGADTGRGFWLTRDSQGRWSFDEPGTGRNIYASYETSTKKSRCL</sequence>
<dbReference type="InterPro" id="IPR036366">
    <property type="entry name" value="PGBDSf"/>
</dbReference>
<dbReference type="AlphaFoldDB" id="A0A2V4AJ94"/>
<dbReference type="EMBL" id="MASW01000007">
    <property type="protein sequence ID" value="PXY19701.1"/>
    <property type="molecule type" value="Genomic_DNA"/>
</dbReference>
<protein>
    <recommendedName>
        <fullName evidence="1">Peptidoglycan binding-like domain-containing protein</fullName>
    </recommendedName>
</protein>
<accession>A0A2V4AJ94</accession>
<reference evidence="2 3" key="1">
    <citation type="submission" date="2016-07" db="EMBL/GenBank/DDBJ databases">
        <title>Draft genome sequence of Prauserella muralis DSM 45305, isolated from a mould-covered wall in an indoor environment.</title>
        <authorList>
            <person name="Ruckert C."/>
            <person name="Albersmeier A."/>
            <person name="Jiang C.-L."/>
            <person name="Jiang Y."/>
            <person name="Kalinowski J."/>
            <person name="Schneider O."/>
            <person name="Winkler A."/>
            <person name="Zotchev S.B."/>
        </authorList>
    </citation>
    <scope>NUCLEOTIDE SEQUENCE [LARGE SCALE GENOMIC DNA]</scope>
    <source>
        <strain evidence="2 3">DSM 45305</strain>
    </source>
</reference>
<feature type="domain" description="Peptidoglycan binding-like" evidence="1">
    <location>
        <begin position="63"/>
        <end position="97"/>
    </location>
</feature>